<proteinExistence type="predicted"/>
<accession>A0A8B2U4W6</accession>
<feature type="region of interest" description="Disordered" evidence="1">
    <location>
        <begin position="52"/>
        <end position="73"/>
    </location>
</feature>
<name>A0A8B2U4W6_9PAST</name>
<dbReference type="EMBL" id="QEPM01000001">
    <property type="protein sequence ID" value="RDE72304.1"/>
    <property type="molecule type" value="Genomic_DNA"/>
</dbReference>
<sequence length="73" mass="8129">MAFFDFSGSFKKFREEEGIMNKAFHGTAALVKGVGNIGIMMSIEAAKKILNNPNSTSEQRDRAKATLDRFDNK</sequence>
<feature type="compositionally biased region" description="Basic and acidic residues" evidence="1">
    <location>
        <begin position="58"/>
        <end position="73"/>
    </location>
</feature>
<evidence type="ECO:0000256" key="1">
    <source>
        <dbReference type="SAM" id="MobiDB-lite"/>
    </source>
</evidence>
<evidence type="ECO:0000313" key="2">
    <source>
        <dbReference type="EMBL" id="RDE72304.1"/>
    </source>
</evidence>
<dbReference type="AlphaFoldDB" id="A0A8B2U4W6"/>
<reference evidence="2 3" key="1">
    <citation type="submission" date="2018-05" db="EMBL/GenBank/DDBJ databases">
        <title>Draft Genome Sequences for a Diverse set of 7 Haemophilus Species.</title>
        <authorList>
            <person name="Nichols M."/>
            <person name="Topaz N."/>
            <person name="Wang X."/>
            <person name="Wang X."/>
            <person name="Boxrud D."/>
        </authorList>
    </citation>
    <scope>NUCLEOTIDE SEQUENCE [LARGE SCALE GENOMIC DNA]</scope>
    <source>
        <strain evidence="2 3">C2001002503</strain>
    </source>
</reference>
<organism evidence="2 3">
    <name type="scientific">Aggregatibacter segnis</name>
    <dbReference type="NCBI Taxonomy" id="739"/>
    <lineage>
        <taxon>Bacteria</taxon>
        <taxon>Pseudomonadati</taxon>
        <taxon>Pseudomonadota</taxon>
        <taxon>Gammaproteobacteria</taxon>
        <taxon>Pasteurellales</taxon>
        <taxon>Pasteurellaceae</taxon>
        <taxon>Aggregatibacter</taxon>
    </lineage>
</organism>
<dbReference type="Proteomes" id="UP000253998">
    <property type="component" value="Unassembled WGS sequence"/>
</dbReference>
<protein>
    <submittedName>
        <fullName evidence="2">Uncharacterized protein</fullName>
    </submittedName>
</protein>
<evidence type="ECO:0000313" key="3">
    <source>
        <dbReference type="Proteomes" id="UP000253998"/>
    </source>
</evidence>
<gene>
    <name evidence="2" type="ORF">DPV83_01405</name>
</gene>
<comment type="caution">
    <text evidence="2">The sequence shown here is derived from an EMBL/GenBank/DDBJ whole genome shotgun (WGS) entry which is preliminary data.</text>
</comment>